<dbReference type="Proteomes" id="UP000655830">
    <property type="component" value="Unassembled WGS sequence"/>
</dbReference>
<gene>
    <name evidence="2" type="ORF">H8718_18040</name>
</gene>
<reference evidence="2" key="1">
    <citation type="submission" date="2020-08" db="EMBL/GenBank/DDBJ databases">
        <title>Genome public.</title>
        <authorList>
            <person name="Liu C."/>
            <person name="Sun Q."/>
        </authorList>
    </citation>
    <scope>NUCLEOTIDE SEQUENCE</scope>
    <source>
        <strain evidence="2">NSJ-12</strain>
    </source>
</reference>
<dbReference type="RefSeq" id="WP_249334296.1">
    <property type="nucleotide sequence ID" value="NZ_JACRSY010000049.1"/>
</dbReference>
<dbReference type="EMBL" id="JACRSY010000049">
    <property type="protein sequence ID" value="MBC8581393.1"/>
    <property type="molecule type" value="Genomic_DNA"/>
</dbReference>
<protein>
    <submittedName>
        <fullName evidence="2">Uncharacterized protein</fullName>
    </submittedName>
</protein>
<feature type="signal peptide" evidence="1">
    <location>
        <begin position="1"/>
        <end position="23"/>
    </location>
</feature>
<feature type="chain" id="PRO_5037161100" evidence="1">
    <location>
        <begin position="24"/>
        <end position="188"/>
    </location>
</feature>
<accession>A0A926IFZ3</accession>
<dbReference type="AlphaFoldDB" id="A0A926IFZ3"/>
<name>A0A926IFZ3_9FIRM</name>
<dbReference type="Gene3D" id="2.60.40.1140">
    <property type="entry name" value="Collagen-binding surface protein Cna, B-type domain"/>
    <property type="match status" value="1"/>
</dbReference>
<evidence type="ECO:0000313" key="2">
    <source>
        <dbReference type="EMBL" id="MBC8581393.1"/>
    </source>
</evidence>
<evidence type="ECO:0000313" key="3">
    <source>
        <dbReference type="Proteomes" id="UP000655830"/>
    </source>
</evidence>
<comment type="caution">
    <text evidence="2">The sequence shown here is derived from an EMBL/GenBank/DDBJ whole genome shotgun (WGS) entry which is preliminary data.</text>
</comment>
<organism evidence="2 3">
    <name type="scientific">Zhenhengia yiwuensis</name>
    <dbReference type="NCBI Taxonomy" id="2763666"/>
    <lineage>
        <taxon>Bacteria</taxon>
        <taxon>Bacillati</taxon>
        <taxon>Bacillota</taxon>
        <taxon>Clostridia</taxon>
        <taxon>Lachnospirales</taxon>
        <taxon>Lachnospiraceae</taxon>
        <taxon>Zhenhengia</taxon>
    </lineage>
</organism>
<evidence type="ECO:0000256" key="1">
    <source>
        <dbReference type="SAM" id="SignalP"/>
    </source>
</evidence>
<keyword evidence="1" id="KW-0732">Signal</keyword>
<proteinExistence type="predicted"/>
<keyword evidence="3" id="KW-1185">Reference proteome</keyword>
<sequence length="188" mass="20731">MKLFKKTALMLLLGLSFSTTIFAQTNELPLTESSSIVKNANNEIKVTVENGYSSFIDIPTDNILLFDNFYSPYASYSKHDLSAGNYSTQAQYSSSISVQREFSNHGGQIKVKITNTDTDRDHSVKVKLYKNGVHQQSSDLSIGKKVLGIFNSKTATFSNLDAGSNYTIQLVNQSSGKVTYNQSITVSK</sequence>